<feature type="transmembrane region" description="Helical" evidence="6">
    <location>
        <begin position="98"/>
        <end position="123"/>
    </location>
</feature>
<comment type="caution">
    <text evidence="7">The sequence shown here is derived from an EMBL/GenBank/DDBJ whole genome shotgun (WGS) entry which is preliminary data.</text>
</comment>
<evidence type="ECO:0000256" key="3">
    <source>
        <dbReference type="ARBA" id="ARBA00022692"/>
    </source>
</evidence>
<feature type="transmembrane region" description="Helical" evidence="6">
    <location>
        <begin position="14"/>
        <end position="37"/>
    </location>
</feature>
<dbReference type="InterPro" id="IPR005495">
    <property type="entry name" value="LptG/LptF_permease"/>
</dbReference>
<keyword evidence="5 6" id="KW-0472">Membrane</keyword>
<reference evidence="7 8" key="1">
    <citation type="submission" date="2020-02" db="EMBL/GenBank/DDBJ databases">
        <title>Balneolaceae bacterium YR4-1, complete genome.</title>
        <authorList>
            <person name="Li Y."/>
            <person name="Wu S."/>
        </authorList>
    </citation>
    <scope>NUCLEOTIDE SEQUENCE [LARGE SCALE GENOMIC DNA]</scope>
    <source>
        <strain evidence="7 8">YR4-1</strain>
    </source>
</reference>
<dbReference type="EMBL" id="JAALLT010000003">
    <property type="protein sequence ID" value="NGP76847.1"/>
    <property type="molecule type" value="Genomic_DNA"/>
</dbReference>
<name>A0A6M1T256_9BACT</name>
<feature type="transmembrane region" description="Helical" evidence="6">
    <location>
        <begin position="387"/>
        <end position="406"/>
    </location>
</feature>
<evidence type="ECO:0000256" key="5">
    <source>
        <dbReference type="ARBA" id="ARBA00023136"/>
    </source>
</evidence>
<evidence type="ECO:0000256" key="6">
    <source>
        <dbReference type="SAM" id="Phobius"/>
    </source>
</evidence>
<organism evidence="7 8">
    <name type="scientific">Halalkalibaculum roseum</name>
    <dbReference type="NCBI Taxonomy" id="2709311"/>
    <lineage>
        <taxon>Bacteria</taxon>
        <taxon>Pseudomonadati</taxon>
        <taxon>Balneolota</taxon>
        <taxon>Balneolia</taxon>
        <taxon>Balneolales</taxon>
        <taxon>Balneolaceae</taxon>
        <taxon>Halalkalibaculum</taxon>
    </lineage>
</organism>
<evidence type="ECO:0000256" key="1">
    <source>
        <dbReference type="ARBA" id="ARBA00004651"/>
    </source>
</evidence>
<feature type="transmembrane region" description="Helical" evidence="6">
    <location>
        <begin position="440"/>
        <end position="464"/>
    </location>
</feature>
<dbReference type="RefSeq" id="WP_165141647.1">
    <property type="nucleotide sequence ID" value="NZ_JAALLT010000003.1"/>
</dbReference>
<dbReference type="PANTHER" id="PTHR33529:SF6">
    <property type="entry name" value="YJGP_YJGQ FAMILY PERMEASE"/>
    <property type="match status" value="1"/>
</dbReference>
<feature type="transmembrane region" description="Helical" evidence="6">
    <location>
        <begin position="49"/>
        <end position="78"/>
    </location>
</feature>
<evidence type="ECO:0000313" key="7">
    <source>
        <dbReference type="EMBL" id="NGP76847.1"/>
    </source>
</evidence>
<gene>
    <name evidence="7" type="ORF">G3570_09400</name>
</gene>
<comment type="subcellular location">
    <subcellularLocation>
        <location evidence="1">Cell membrane</location>
        <topology evidence="1">Multi-pass membrane protein</topology>
    </subcellularLocation>
</comment>
<protein>
    <submittedName>
        <fullName evidence="7">YjgP/YjgQ family permease</fullName>
    </submittedName>
</protein>
<keyword evidence="4 6" id="KW-1133">Transmembrane helix</keyword>
<evidence type="ECO:0000256" key="4">
    <source>
        <dbReference type="ARBA" id="ARBA00022989"/>
    </source>
</evidence>
<dbReference type="GO" id="GO:0015920">
    <property type="term" value="P:lipopolysaccharide transport"/>
    <property type="evidence" value="ECO:0007669"/>
    <property type="project" value="TreeGrafter"/>
</dbReference>
<sequence length="480" mass="54977">MLNKLQLDILRRHVGPFIFCFFTVMFLLLMQFLMLYIDKLVGKGLPFDIILELIVTNLAAMVVLAAPMAVLVASLMAYGKFTELNELTALRAAGVNPIHIINPVLGAATILTISLVLFGNYVLPDSNQRARSLFIDIRLKKPGFDLKENEFYEGIEGYTFLVKRIENEADSLYDVTLFQESTRNREKAYITAKRGTLQSEDDGQTLTLFLFDGSILRYLDRVQNGKRVDMYEETDFDRYRISFDLSELAFSRSNPDKHSRSDRTMNIKSMLAVVDSLNMEINDQKEKFVERNNDIALNPEDSLFSQQQHLAGEDREYYTETDSTDLPYQSHYVVLNNINRLSAQKSIHRSALTEMRNYRSSLENLEVNLDWRISRIARYLVEVHKKFSIPIACIIFVLIGAPIGMYTKKGNLGYAALISTGFLTFYFISIIQGEKLADRLFVSPVTGMWFSNVILSVIGIYLVIRLCTSFKFSNLWRKSA</sequence>
<dbReference type="Pfam" id="PF03739">
    <property type="entry name" value="LptF_LptG"/>
    <property type="match status" value="1"/>
</dbReference>
<accession>A0A6M1T256</accession>
<dbReference type="AlphaFoldDB" id="A0A6M1T256"/>
<dbReference type="Proteomes" id="UP000473278">
    <property type="component" value="Unassembled WGS sequence"/>
</dbReference>
<proteinExistence type="predicted"/>
<dbReference type="PANTHER" id="PTHR33529">
    <property type="entry name" value="SLR0882 PROTEIN-RELATED"/>
    <property type="match status" value="1"/>
</dbReference>
<feature type="transmembrane region" description="Helical" evidence="6">
    <location>
        <begin position="412"/>
        <end position="428"/>
    </location>
</feature>
<keyword evidence="8" id="KW-1185">Reference proteome</keyword>
<keyword evidence="3 6" id="KW-0812">Transmembrane</keyword>
<evidence type="ECO:0000256" key="2">
    <source>
        <dbReference type="ARBA" id="ARBA00022475"/>
    </source>
</evidence>
<keyword evidence="2" id="KW-1003">Cell membrane</keyword>
<evidence type="ECO:0000313" key="8">
    <source>
        <dbReference type="Proteomes" id="UP000473278"/>
    </source>
</evidence>
<dbReference type="GO" id="GO:0043190">
    <property type="term" value="C:ATP-binding cassette (ABC) transporter complex"/>
    <property type="evidence" value="ECO:0007669"/>
    <property type="project" value="TreeGrafter"/>
</dbReference>